<dbReference type="AlphaFoldDB" id="A0A0S2F4V5"/>
<protein>
    <submittedName>
        <fullName evidence="1">GpW family protein</fullName>
    </submittedName>
</protein>
<dbReference type="eggNOG" id="ENOG50333EK">
    <property type="taxonomic scope" value="Bacteria"/>
</dbReference>
<name>A0A0S2F4V5_LYSAN</name>
<evidence type="ECO:0000313" key="2">
    <source>
        <dbReference type="Proteomes" id="UP000060787"/>
    </source>
</evidence>
<gene>
    <name evidence="1" type="ORF">LA76x_0427</name>
</gene>
<dbReference type="EMBL" id="CP011129">
    <property type="protein sequence ID" value="ALN78588.1"/>
    <property type="molecule type" value="Genomic_DNA"/>
</dbReference>
<accession>A0A0S2F4V5</accession>
<dbReference type="RefSeq" id="WP_222837846.1">
    <property type="nucleotide sequence ID" value="NZ_CP011129.1"/>
</dbReference>
<dbReference type="Proteomes" id="UP000060787">
    <property type="component" value="Chromosome"/>
</dbReference>
<dbReference type="KEGG" id="lab:LA76x_0427"/>
<dbReference type="NCBIfam" id="NF047331">
    <property type="entry name" value="phage_HTJ"/>
    <property type="match status" value="1"/>
</dbReference>
<sequence>MTNLPYTHEQLQALRKALARGERRVSFGDRLVEYRSVDELLAAIREIEAALAGTEGQPRRVRRLRVTTNKGF</sequence>
<reference evidence="1 2" key="1">
    <citation type="journal article" date="2015" name="BMC Genomics">
        <title>Comparative genomics and metabolic profiling of the genus Lysobacter.</title>
        <authorList>
            <person name="de Bruijn I."/>
            <person name="Cheng X."/>
            <person name="de Jager V."/>
            <person name="Exposito R.G."/>
            <person name="Watrous J."/>
            <person name="Patel N."/>
            <person name="Postma J."/>
            <person name="Dorrestein P.C."/>
            <person name="Kobayashi D."/>
            <person name="Raaijmakers J.M."/>
        </authorList>
    </citation>
    <scope>NUCLEOTIDE SEQUENCE [LARGE SCALE GENOMIC DNA]</scope>
    <source>
        <strain evidence="1 2">76</strain>
    </source>
</reference>
<dbReference type="STRING" id="84531.LA76x_0427"/>
<organism evidence="1 2">
    <name type="scientific">Lysobacter antibioticus</name>
    <dbReference type="NCBI Taxonomy" id="84531"/>
    <lineage>
        <taxon>Bacteria</taxon>
        <taxon>Pseudomonadati</taxon>
        <taxon>Pseudomonadota</taxon>
        <taxon>Gammaproteobacteria</taxon>
        <taxon>Lysobacterales</taxon>
        <taxon>Lysobacteraceae</taxon>
        <taxon>Lysobacter</taxon>
    </lineage>
</organism>
<proteinExistence type="predicted"/>
<evidence type="ECO:0000313" key="1">
    <source>
        <dbReference type="EMBL" id="ALN78588.1"/>
    </source>
</evidence>
<keyword evidence="2" id="KW-1185">Reference proteome</keyword>
<dbReference type="PATRIC" id="fig|84531.8.peg.440"/>